<reference evidence="1 2" key="1">
    <citation type="submission" date="2018-06" db="EMBL/GenBank/DDBJ databases">
        <title>Comparative genomics reveals the genomic features of Rhizophagus irregularis, R. cerebriforme, R. diaphanum and Gigaspora rosea, and their symbiotic lifestyle signature.</title>
        <authorList>
            <person name="Morin E."/>
            <person name="San Clemente H."/>
            <person name="Chen E.C.H."/>
            <person name="De La Providencia I."/>
            <person name="Hainaut M."/>
            <person name="Kuo A."/>
            <person name="Kohler A."/>
            <person name="Murat C."/>
            <person name="Tang N."/>
            <person name="Roy S."/>
            <person name="Loubradou J."/>
            <person name="Henrissat B."/>
            <person name="Grigoriev I.V."/>
            <person name="Corradi N."/>
            <person name="Roux C."/>
            <person name="Martin F.M."/>
        </authorList>
    </citation>
    <scope>NUCLEOTIDE SEQUENCE [LARGE SCALE GENOMIC DNA]</scope>
    <source>
        <strain evidence="1 2">DAOM 194757</strain>
    </source>
</reference>
<name>A0A397UMD5_9GLOM</name>
<dbReference type="OrthoDB" id="2425974at2759"/>
<gene>
    <name evidence="1" type="ORF">C2G38_2203515</name>
</gene>
<protein>
    <submittedName>
        <fullName evidence="1">Uncharacterized protein</fullName>
    </submittedName>
</protein>
<evidence type="ECO:0000313" key="2">
    <source>
        <dbReference type="Proteomes" id="UP000266673"/>
    </source>
</evidence>
<dbReference type="Proteomes" id="UP000266673">
    <property type="component" value="Unassembled WGS sequence"/>
</dbReference>
<sequence length="238" mass="27324">MSAPLLPSVQSIFFEPIQDIIKKYLILESTSVQNEQILQSILYHACLFEISKELTMGPTMLSSAHEYMDGYLEDEYDALKASLENIMNMHWYTDQMQVSGYSVITSSDAIEFDMNKEMNQVVSIRGSNMYQASIYASVTEKQKYAHGFGIAKSGLKFAMENRLVNKFVGLIVKFIENYSEVNTNEQMTVNINQIENLKKAKHKRCPRLQNSEQQSIFEDINAKQDLNKRQDLDDLNSN</sequence>
<dbReference type="AlphaFoldDB" id="A0A397UMD5"/>
<proteinExistence type="predicted"/>
<dbReference type="EMBL" id="QKWP01001137">
    <property type="protein sequence ID" value="RIB11402.1"/>
    <property type="molecule type" value="Genomic_DNA"/>
</dbReference>
<evidence type="ECO:0000313" key="1">
    <source>
        <dbReference type="EMBL" id="RIB11402.1"/>
    </source>
</evidence>
<organism evidence="1 2">
    <name type="scientific">Gigaspora rosea</name>
    <dbReference type="NCBI Taxonomy" id="44941"/>
    <lineage>
        <taxon>Eukaryota</taxon>
        <taxon>Fungi</taxon>
        <taxon>Fungi incertae sedis</taxon>
        <taxon>Mucoromycota</taxon>
        <taxon>Glomeromycotina</taxon>
        <taxon>Glomeromycetes</taxon>
        <taxon>Diversisporales</taxon>
        <taxon>Gigasporaceae</taxon>
        <taxon>Gigaspora</taxon>
    </lineage>
</organism>
<comment type="caution">
    <text evidence="1">The sequence shown here is derived from an EMBL/GenBank/DDBJ whole genome shotgun (WGS) entry which is preliminary data.</text>
</comment>
<accession>A0A397UMD5</accession>
<keyword evidence="2" id="KW-1185">Reference proteome</keyword>